<feature type="domain" description="DRBM" evidence="5">
    <location>
        <begin position="98"/>
        <end position="167"/>
    </location>
</feature>
<evidence type="ECO:0000313" key="6">
    <source>
        <dbReference type="EMBL" id="KAI0527018.1"/>
    </source>
</evidence>
<organism evidence="6 7">
    <name type="scientific">Dendrobium nobile</name>
    <name type="common">Orchid</name>
    <dbReference type="NCBI Taxonomy" id="94219"/>
    <lineage>
        <taxon>Eukaryota</taxon>
        <taxon>Viridiplantae</taxon>
        <taxon>Streptophyta</taxon>
        <taxon>Embryophyta</taxon>
        <taxon>Tracheophyta</taxon>
        <taxon>Spermatophyta</taxon>
        <taxon>Magnoliopsida</taxon>
        <taxon>Liliopsida</taxon>
        <taxon>Asparagales</taxon>
        <taxon>Orchidaceae</taxon>
        <taxon>Epidendroideae</taxon>
        <taxon>Malaxideae</taxon>
        <taxon>Dendrobiinae</taxon>
        <taxon>Dendrobium</taxon>
    </lineage>
</organism>
<evidence type="ECO:0000256" key="2">
    <source>
        <dbReference type="ARBA" id="ARBA00022884"/>
    </source>
</evidence>
<dbReference type="PROSITE" id="PS50137">
    <property type="entry name" value="DS_RBD"/>
    <property type="match status" value="1"/>
</dbReference>
<evidence type="ECO:0000256" key="1">
    <source>
        <dbReference type="ARBA" id="ARBA00022737"/>
    </source>
</evidence>
<comment type="function">
    <text evidence="3">Binds double-stranded RNA.</text>
</comment>
<dbReference type="SUPFAM" id="SSF54768">
    <property type="entry name" value="dsRNA-binding domain-like"/>
    <property type="match status" value="1"/>
</dbReference>
<dbReference type="PANTHER" id="PTHR46031">
    <property type="match status" value="1"/>
</dbReference>
<name>A0A8T3C458_DENNO</name>
<dbReference type="Gene3D" id="3.30.160.20">
    <property type="match status" value="1"/>
</dbReference>
<keyword evidence="7" id="KW-1185">Reference proteome</keyword>
<dbReference type="SMR" id="A0A8T3C458"/>
<dbReference type="OrthoDB" id="5988181at2759"/>
<proteinExistence type="predicted"/>
<evidence type="ECO:0000256" key="3">
    <source>
        <dbReference type="ARBA" id="ARBA00037597"/>
    </source>
</evidence>
<dbReference type="Proteomes" id="UP000829196">
    <property type="component" value="Unassembled WGS sequence"/>
</dbReference>
<dbReference type="SMART" id="SM00358">
    <property type="entry name" value="DSRM"/>
    <property type="match status" value="1"/>
</dbReference>
<keyword evidence="2 4" id="KW-0694">RNA-binding</keyword>
<protein>
    <recommendedName>
        <fullName evidence="5">DRBM domain-containing protein</fullName>
    </recommendedName>
</protein>
<dbReference type="AlphaFoldDB" id="A0A8T3C458"/>
<dbReference type="EMBL" id="JAGYWB010000003">
    <property type="protein sequence ID" value="KAI0527018.1"/>
    <property type="molecule type" value="Genomic_DNA"/>
</dbReference>
<dbReference type="PANTHER" id="PTHR46031:SF31">
    <property type="entry name" value="DOUBLE-STRANDED RNA-BINDING PROTEIN 1-LIKE"/>
    <property type="match status" value="1"/>
</dbReference>
<keyword evidence="1" id="KW-0677">Repeat</keyword>
<sequence length="198" mass="22175">MKFQRRSAIEKRSGDGSTQNEIRELSMVRQKSSKMMGAAQNMVPVVRSKEVDKHLYMFLRLKPLRFEGSVETRVTKDWLRRLEKIFDSQPGSASDLKMHKNRLQELCHKRMWTLPTYTNTRDGPDHNPIFGASVVVNGQTFDAPNLSKSVKEAQNKAAEVALDYLSAIPTASVTPAQAAGDDPPPAASNRPPLFLLPI</sequence>
<dbReference type="GO" id="GO:0003723">
    <property type="term" value="F:RNA binding"/>
    <property type="evidence" value="ECO:0007669"/>
    <property type="project" value="UniProtKB-UniRule"/>
</dbReference>
<evidence type="ECO:0000256" key="4">
    <source>
        <dbReference type="PROSITE-ProRule" id="PRU00266"/>
    </source>
</evidence>
<evidence type="ECO:0000313" key="7">
    <source>
        <dbReference type="Proteomes" id="UP000829196"/>
    </source>
</evidence>
<gene>
    <name evidence="6" type="ORF">KFK09_002614</name>
</gene>
<accession>A0A8T3C458</accession>
<dbReference type="Pfam" id="PF00035">
    <property type="entry name" value="dsrm"/>
    <property type="match status" value="1"/>
</dbReference>
<evidence type="ECO:0000259" key="5">
    <source>
        <dbReference type="PROSITE" id="PS50137"/>
    </source>
</evidence>
<dbReference type="InterPro" id="IPR014720">
    <property type="entry name" value="dsRBD_dom"/>
</dbReference>
<reference evidence="6" key="1">
    <citation type="journal article" date="2022" name="Front. Genet.">
        <title>Chromosome-Scale Assembly of the Dendrobium nobile Genome Provides Insights Into the Molecular Mechanism of the Biosynthesis of the Medicinal Active Ingredient of Dendrobium.</title>
        <authorList>
            <person name="Xu Q."/>
            <person name="Niu S.-C."/>
            <person name="Li K.-L."/>
            <person name="Zheng P.-J."/>
            <person name="Zhang X.-J."/>
            <person name="Jia Y."/>
            <person name="Liu Y."/>
            <person name="Niu Y.-X."/>
            <person name="Yu L.-H."/>
            <person name="Chen D.-F."/>
            <person name="Zhang G.-Q."/>
        </authorList>
    </citation>
    <scope>NUCLEOTIDE SEQUENCE</scope>
    <source>
        <tissue evidence="6">Leaf</tissue>
    </source>
</reference>
<comment type="caution">
    <text evidence="6">The sequence shown here is derived from an EMBL/GenBank/DDBJ whole genome shotgun (WGS) entry which is preliminary data.</text>
</comment>